<accession>A0ACC2I7X2</accession>
<evidence type="ECO:0000313" key="1">
    <source>
        <dbReference type="EMBL" id="KAJ8111288.1"/>
    </source>
</evidence>
<dbReference type="Proteomes" id="UP001153331">
    <property type="component" value="Unassembled WGS sequence"/>
</dbReference>
<keyword evidence="2" id="KW-1185">Reference proteome</keyword>
<name>A0ACC2I7X2_9PLEO</name>
<evidence type="ECO:0000313" key="2">
    <source>
        <dbReference type="Proteomes" id="UP001153331"/>
    </source>
</evidence>
<comment type="caution">
    <text evidence="1">The sequence shown here is derived from an EMBL/GenBank/DDBJ whole genome shotgun (WGS) entry which is preliminary data.</text>
</comment>
<gene>
    <name evidence="1" type="ORF">OPT61_g6081</name>
</gene>
<protein>
    <submittedName>
        <fullName evidence="1">Uncharacterized protein</fullName>
    </submittedName>
</protein>
<proteinExistence type="predicted"/>
<dbReference type="EMBL" id="JAPHNI010000419">
    <property type="protein sequence ID" value="KAJ8111288.1"/>
    <property type="molecule type" value="Genomic_DNA"/>
</dbReference>
<reference evidence="1" key="1">
    <citation type="submission" date="2022-11" db="EMBL/GenBank/DDBJ databases">
        <title>Genome Sequence of Boeremia exigua.</title>
        <authorList>
            <person name="Buettner E."/>
        </authorList>
    </citation>
    <scope>NUCLEOTIDE SEQUENCE</scope>
    <source>
        <strain evidence="1">CU02</strain>
    </source>
</reference>
<sequence>MRIILGLTFTLLWNLKIGSATELEPQAVGMGGSVVSMNGNGRSHRVGVDSDTVLSLEDSREDVTLDGVINEKEYKCQNEGESLAKGELEKRANPKKNPAPPSKAPAPKPPAPKPTAPKPPVAKPTPTKPGQTPIKPKPIKTCKQLAVADTRGMLLERMCGGIKFDAYNYPSRGAYIKKHPDKKYYGFADPYSCNDYVWRADSSVEPPSLPGARSPGAGQTEHVLEWQSVTGFINWMSATRHSGRMFPHPDPTQGGQLSFCDYITYYWDLNSGNHRFALPGSPDLLTPTEHIASAYPRNGVHETDFVLLQDKINSPAKAHDESVPEIHGADTGNTGMTTLLDSEPRTVIQRLRYVLGARKYQSDRDIATIFVRMKNRMRDKLAQLDQALPSNPRPGFTAWDPAIGSLATAWDTYMDGAFLRAKAKQQRFMDKWIVRIVASDSAAVVQEKAENRALCDSYNILLDPAARFSVTMAIFNDLAIELQEAIWELVLPVSRGVHWIEVEGIPHDPEFIRDSIRMTQYWPVRRSMGPFYRPRPMGTWEIQYSGDSSPPGIARKHKCWQLLPARIHTLDFVVFRLHDSQGQATSLLRQAPWQYWIEQATHSTIFACFDRIGLEWHPSWGTRRGRRELRSENIQAFVREMQVADCPAALYWLVDGVPRPTWSDSSTNRDRPASCDYPVVVRDIWAERMAEDKGNVMEHLHTHWKLKPGDDAALLGDHHLGQEFEANGRRYYIVFVVFSQFLDNEREQLDNAGLGWNGPFPGSPAMWPEALRAPVRLAHQVFGDGSKNLGTYQSSSYILSWEPIR</sequence>
<organism evidence="1 2">
    <name type="scientific">Boeremia exigua</name>
    <dbReference type="NCBI Taxonomy" id="749465"/>
    <lineage>
        <taxon>Eukaryota</taxon>
        <taxon>Fungi</taxon>
        <taxon>Dikarya</taxon>
        <taxon>Ascomycota</taxon>
        <taxon>Pezizomycotina</taxon>
        <taxon>Dothideomycetes</taxon>
        <taxon>Pleosporomycetidae</taxon>
        <taxon>Pleosporales</taxon>
        <taxon>Pleosporineae</taxon>
        <taxon>Didymellaceae</taxon>
        <taxon>Boeremia</taxon>
    </lineage>
</organism>